<dbReference type="EMBL" id="VSRR010007997">
    <property type="protein sequence ID" value="MPC47914.1"/>
    <property type="molecule type" value="Genomic_DNA"/>
</dbReference>
<keyword evidence="2" id="KW-1185">Reference proteome</keyword>
<protein>
    <submittedName>
        <fullName evidence="1">Uncharacterized protein</fullName>
    </submittedName>
</protein>
<sequence length="48" mass="5277">MAKTRLPRTESDWRGRGGGLLLPHTRWESCRGVCVTVSLQSSCAVSCQ</sequence>
<dbReference type="AlphaFoldDB" id="A0A5B7FUC6"/>
<comment type="caution">
    <text evidence="1">The sequence shown here is derived from an EMBL/GenBank/DDBJ whole genome shotgun (WGS) entry which is preliminary data.</text>
</comment>
<proteinExistence type="predicted"/>
<evidence type="ECO:0000313" key="1">
    <source>
        <dbReference type="EMBL" id="MPC47914.1"/>
    </source>
</evidence>
<name>A0A5B7FUC6_PORTR</name>
<gene>
    <name evidence="1" type="ORF">E2C01_041675</name>
</gene>
<accession>A0A5B7FUC6</accession>
<dbReference type="Proteomes" id="UP000324222">
    <property type="component" value="Unassembled WGS sequence"/>
</dbReference>
<reference evidence="1 2" key="1">
    <citation type="submission" date="2019-05" db="EMBL/GenBank/DDBJ databases">
        <title>Another draft genome of Portunus trituberculatus and its Hox gene families provides insights of decapod evolution.</title>
        <authorList>
            <person name="Jeong J.-H."/>
            <person name="Song I."/>
            <person name="Kim S."/>
            <person name="Choi T."/>
            <person name="Kim D."/>
            <person name="Ryu S."/>
            <person name="Kim W."/>
        </authorList>
    </citation>
    <scope>NUCLEOTIDE SEQUENCE [LARGE SCALE GENOMIC DNA]</scope>
    <source>
        <tissue evidence="1">Muscle</tissue>
    </source>
</reference>
<evidence type="ECO:0000313" key="2">
    <source>
        <dbReference type="Proteomes" id="UP000324222"/>
    </source>
</evidence>
<organism evidence="1 2">
    <name type="scientific">Portunus trituberculatus</name>
    <name type="common">Swimming crab</name>
    <name type="synonym">Neptunus trituberculatus</name>
    <dbReference type="NCBI Taxonomy" id="210409"/>
    <lineage>
        <taxon>Eukaryota</taxon>
        <taxon>Metazoa</taxon>
        <taxon>Ecdysozoa</taxon>
        <taxon>Arthropoda</taxon>
        <taxon>Crustacea</taxon>
        <taxon>Multicrustacea</taxon>
        <taxon>Malacostraca</taxon>
        <taxon>Eumalacostraca</taxon>
        <taxon>Eucarida</taxon>
        <taxon>Decapoda</taxon>
        <taxon>Pleocyemata</taxon>
        <taxon>Brachyura</taxon>
        <taxon>Eubrachyura</taxon>
        <taxon>Portunoidea</taxon>
        <taxon>Portunidae</taxon>
        <taxon>Portuninae</taxon>
        <taxon>Portunus</taxon>
    </lineage>
</organism>